<gene>
    <name evidence="1" type="ORF">C1G87_0357</name>
</gene>
<evidence type="ECO:0000313" key="1">
    <source>
        <dbReference type="EMBL" id="RAL69409.1"/>
    </source>
</evidence>
<reference evidence="1 2" key="1">
    <citation type="submission" date="2018-05" db="EMBL/GenBank/DDBJ databases">
        <title>Draft genome sequences of Dehalococcoides mccartyi strains RC and KS.</title>
        <authorList>
            <person name="Higgins S.A."/>
            <person name="Padilla-Crespo E."/>
            <person name="Loeffler F.E."/>
        </authorList>
    </citation>
    <scope>NUCLEOTIDE SEQUENCE [LARGE SCALE GENOMIC DNA]</scope>
    <source>
        <strain evidence="1 2">RC</strain>
    </source>
</reference>
<accession>A0A328EPQ1</accession>
<comment type="caution">
    <text evidence="1">The sequence shown here is derived from an EMBL/GenBank/DDBJ whole genome shotgun (WGS) entry which is preliminary data.</text>
</comment>
<protein>
    <submittedName>
        <fullName evidence="1">Uncharacterized protein</fullName>
    </submittedName>
</protein>
<organism evidence="1 2">
    <name type="scientific">Dehalococcoides mccartyi</name>
    <dbReference type="NCBI Taxonomy" id="61435"/>
    <lineage>
        <taxon>Bacteria</taxon>
        <taxon>Bacillati</taxon>
        <taxon>Chloroflexota</taxon>
        <taxon>Dehalococcoidia</taxon>
        <taxon>Dehalococcoidales</taxon>
        <taxon>Dehalococcoidaceae</taxon>
        <taxon>Dehalococcoides</taxon>
    </lineage>
</organism>
<evidence type="ECO:0000313" key="2">
    <source>
        <dbReference type="Proteomes" id="UP000249146"/>
    </source>
</evidence>
<sequence length="50" mass="5510">MRRGCISLGEVVCTGCNNTVPYPERYLAVDEENGKEVDKGTTVHYCVECA</sequence>
<name>A0A328EPQ1_9CHLR</name>
<dbReference type="AlphaFoldDB" id="A0A328EPQ1"/>
<dbReference type="Proteomes" id="UP000249146">
    <property type="component" value="Unassembled WGS sequence"/>
</dbReference>
<proteinExistence type="predicted"/>
<dbReference type="EMBL" id="QGLC01000009">
    <property type="protein sequence ID" value="RAL69409.1"/>
    <property type="molecule type" value="Genomic_DNA"/>
</dbReference>